<keyword evidence="1" id="KW-0812">Transmembrane</keyword>
<reference evidence="2" key="1">
    <citation type="submission" date="2019-08" db="EMBL/GenBank/DDBJ databases">
        <authorList>
            <person name="Kucharzyk K."/>
            <person name="Murdoch R.W."/>
            <person name="Higgins S."/>
            <person name="Loffler F."/>
        </authorList>
    </citation>
    <scope>NUCLEOTIDE SEQUENCE</scope>
</reference>
<organism evidence="2">
    <name type="scientific">bioreactor metagenome</name>
    <dbReference type="NCBI Taxonomy" id="1076179"/>
    <lineage>
        <taxon>unclassified sequences</taxon>
        <taxon>metagenomes</taxon>
        <taxon>ecological metagenomes</taxon>
    </lineage>
</organism>
<sequence length="159" mass="17975">MPILRRRVRRSFPSSAVMSCPSIMILPSLGFSRRLTHRMSVLFPAPLIPMIPKISPSSMVRLISFKAVKSPLSVLKNFDRFLISIIMLLFLLLSGAGHFRTMPPGGPVCFRATPPDKPVYLSPTFIYFSVQTAKSQEIPVHWQFCACRITIHVLHLIKK</sequence>
<proteinExistence type="predicted"/>
<evidence type="ECO:0000256" key="1">
    <source>
        <dbReference type="SAM" id="Phobius"/>
    </source>
</evidence>
<dbReference type="EMBL" id="VSSQ01061311">
    <property type="protein sequence ID" value="MPN14669.1"/>
    <property type="molecule type" value="Genomic_DNA"/>
</dbReference>
<protein>
    <submittedName>
        <fullName evidence="2">Uncharacterized protein</fullName>
    </submittedName>
</protein>
<name>A0A645FMV0_9ZZZZ</name>
<accession>A0A645FMV0</accession>
<comment type="caution">
    <text evidence="2">The sequence shown here is derived from an EMBL/GenBank/DDBJ whole genome shotgun (WGS) entry which is preliminary data.</text>
</comment>
<keyword evidence="1" id="KW-1133">Transmembrane helix</keyword>
<evidence type="ECO:0000313" key="2">
    <source>
        <dbReference type="EMBL" id="MPN14669.1"/>
    </source>
</evidence>
<gene>
    <name evidence="2" type="ORF">SDC9_161996</name>
</gene>
<dbReference type="AlphaFoldDB" id="A0A645FMV0"/>
<feature type="transmembrane region" description="Helical" evidence="1">
    <location>
        <begin position="81"/>
        <end position="99"/>
    </location>
</feature>
<keyword evidence="1" id="KW-0472">Membrane</keyword>